<dbReference type="EMBL" id="JBHTLP010000004">
    <property type="protein sequence ID" value="MFD1140988.1"/>
    <property type="molecule type" value="Genomic_DNA"/>
</dbReference>
<evidence type="ECO:0000313" key="3">
    <source>
        <dbReference type="Proteomes" id="UP001597116"/>
    </source>
</evidence>
<feature type="region of interest" description="Disordered" evidence="1">
    <location>
        <begin position="1"/>
        <end position="21"/>
    </location>
</feature>
<comment type="caution">
    <text evidence="2">The sequence shown here is derived from an EMBL/GenBank/DDBJ whole genome shotgun (WGS) entry which is preliminary data.</text>
</comment>
<keyword evidence="3" id="KW-1185">Reference proteome</keyword>
<dbReference type="RefSeq" id="WP_379884103.1">
    <property type="nucleotide sequence ID" value="NZ_JBHTLP010000004.1"/>
</dbReference>
<gene>
    <name evidence="2" type="ORF">ACFQ4C_07705</name>
</gene>
<evidence type="ECO:0000313" key="2">
    <source>
        <dbReference type="EMBL" id="MFD1140988.1"/>
    </source>
</evidence>
<evidence type="ECO:0000256" key="1">
    <source>
        <dbReference type="SAM" id="MobiDB-lite"/>
    </source>
</evidence>
<organism evidence="2 3">
    <name type="scientific">Larkinella insperata</name>
    <dbReference type="NCBI Taxonomy" id="332158"/>
    <lineage>
        <taxon>Bacteria</taxon>
        <taxon>Pseudomonadati</taxon>
        <taxon>Bacteroidota</taxon>
        <taxon>Cytophagia</taxon>
        <taxon>Cytophagales</taxon>
        <taxon>Spirosomataceae</taxon>
        <taxon>Larkinella</taxon>
    </lineage>
</organism>
<sequence length="124" mass="14130">MAGDWEMAPPLSDNQFPSVSPGARIEKSFKIIKQKSENEILTCLHWTGLSRQQISILRNLTSSTQLQQLLRPYGYGISSGISIDLSSKKDPLDAEYDLMVSSKKEIKPEIMNKIVNFVKRYRVR</sequence>
<proteinExistence type="predicted"/>
<reference evidence="3" key="1">
    <citation type="journal article" date="2019" name="Int. J. Syst. Evol. Microbiol.">
        <title>The Global Catalogue of Microorganisms (GCM) 10K type strain sequencing project: providing services to taxonomists for standard genome sequencing and annotation.</title>
        <authorList>
            <consortium name="The Broad Institute Genomics Platform"/>
            <consortium name="The Broad Institute Genome Sequencing Center for Infectious Disease"/>
            <person name="Wu L."/>
            <person name="Ma J."/>
        </authorList>
    </citation>
    <scope>NUCLEOTIDE SEQUENCE [LARGE SCALE GENOMIC DNA]</scope>
    <source>
        <strain evidence="3">CCUG 55608</strain>
    </source>
</reference>
<dbReference type="Proteomes" id="UP001597116">
    <property type="component" value="Unassembled WGS sequence"/>
</dbReference>
<name>A0ABW3Q6N2_9BACT</name>
<accession>A0ABW3Q6N2</accession>
<protein>
    <submittedName>
        <fullName evidence="2">Uncharacterized protein</fullName>
    </submittedName>
</protein>